<dbReference type="Proteomes" id="UP000887574">
    <property type="component" value="Unplaced"/>
</dbReference>
<protein>
    <submittedName>
        <fullName evidence="2">Uncharacterized protein</fullName>
    </submittedName>
</protein>
<evidence type="ECO:0000313" key="2">
    <source>
        <dbReference type="WBParaSite" id="jg14569"/>
    </source>
</evidence>
<keyword evidence="1" id="KW-1185">Reference proteome</keyword>
<proteinExistence type="predicted"/>
<reference evidence="2" key="1">
    <citation type="submission" date="2022-11" db="UniProtKB">
        <authorList>
            <consortium name="WormBaseParasite"/>
        </authorList>
    </citation>
    <scope>IDENTIFICATION</scope>
</reference>
<accession>A0A915D0L4</accession>
<sequence>MVLHKQLSHTICLSHTCLVFSNEFWVDRMLQRLRHPADHFQEEVPTIVESIAAQNISLADSEYSTLEKDATCCTSPPKADSTHCRDL</sequence>
<organism evidence="1 2">
    <name type="scientific">Ditylenchus dipsaci</name>
    <dbReference type="NCBI Taxonomy" id="166011"/>
    <lineage>
        <taxon>Eukaryota</taxon>
        <taxon>Metazoa</taxon>
        <taxon>Ecdysozoa</taxon>
        <taxon>Nematoda</taxon>
        <taxon>Chromadorea</taxon>
        <taxon>Rhabditida</taxon>
        <taxon>Tylenchina</taxon>
        <taxon>Tylenchomorpha</taxon>
        <taxon>Sphaerularioidea</taxon>
        <taxon>Anguinidae</taxon>
        <taxon>Anguininae</taxon>
        <taxon>Ditylenchus</taxon>
    </lineage>
</organism>
<dbReference type="WBParaSite" id="jg14569">
    <property type="protein sequence ID" value="jg14569"/>
    <property type="gene ID" value="jg14569"/>
</dbReference>
<name>A0A915D0L4_9BILA</name>
<dbReference type="AlphaFoldDB" id="A0A915D0L4"/>
<evidence type="ECO:0000313" key="1">
    <source>
        <dbReference type="Proteomes" id="UP000887574"/>
    </source>
</evidence>